<dbReference type="PANTHER" id="PTHR30093">
    <property type="entry name" value="GENERAL SECRETION PATHWAY PROTEIN G"/>
    <property type="match status" value="1"/>
</dbReference>
<dbReference type="EMBL" id="PFQM01000110">
    <property type="protein sequence ID" value="PJC79745.1"/>
    <property type="molecule type" value="Genomic_DNA"/>
</dbReference>
<dbReference type="SUPFAM" id="SSF54523">
    <property type="entry name" value="Pili subunits"/>
    <property type="match status" value="1"/>
</dbReference>
<protein>
    <recommendedName>
        <fullName evidence="9">Type II secretion system protein GspG C-terminal domain-containing protein</fullName>
    </recommendedName>
</protein>
<dbReference type="AlphaFoldDB" id="A0A2M8GIX3"/>
<evidence type="ECO:0000256" key="6">
    <source>
        <dbReference type="SAM" id="Phobius"/>
    </source>
</evidence>
<accession>A0A2M8GIX3</accession>
<feature type="transmembrane region" description="Helical" evidence="6">
    <location>
        <begin position="12"/>
        <end position="37"/>
    </location>
</feature>
<keyword evidence="2" id="KW-0488">Methylation</keyword>
<gene>
    <name evidence="7" type="ORF">CO009_03560</name>
</gene>
<keyword evidence="5 6" id="KW-0472">Membrane</keyword>
<name>A0A2M8GIX3_9BACT</name>
<keyword evidence="3 6" id="KW-0812">Transmembrane</keyword>
<evidence type="ECO:0000256" key="3">
    <source>
        <dbReference type="ARBA" id="ARBA00022692"/>
    </source>
</evidence>
<dbReference type="Pfam" id="PF07963">
    <property type="entry name" value="N_methyl"/>
    <property type="match status" value="1"/>
</dbReference>
<evidence type="ECO:0000256" key="5">
    <source>
        <dbReference type="ARBA" id="ARBA00023136"/>
    </source>
</evidence>
<sequence length="147" mass="16096">MNNNINKDKFGFTLFELLVSISIIAILTAIASMSFSGAQKKARDARRVSDMNFVQKAAEQYYSFSNYVYPSTTATPWTATNSQRVLDIFPRDPKLSSTGTGWTGYVYSVATTYCACAAVENTASGNSSTKTCTFNTSGAYYCVKSQQ</sequence>
<dbReference type="NCBIfam" id="TIGR02532">
    <property type="entry name" value="IV_pilin_GFxxxE"/>
    <property type="match status" value="1"/>
</dbReference>
<dbReference type="PANTHER" id="PTHR30093:SF44">
    <property type="entry name" value="TYPE II SECRETION SYSTEM CORE PROTEIN G"/>
    <property type="match status" value="1"/>
</dbReference>
<dbReference type="Proteomes" id="UP000228960">
    <property type="component" value="Unassembled WGS sequence"/>
</dbReference>
<dbReference type="InterPro" id="IPR045584">
    <property type="entry name" value="Pilin-like"/>
</dbReference>
<evidence type="ECO:0000313" key="8">
    <source>
        <dbReference type="Proteomes" id="UP000228960"/>
    </source>
</evidence>
<comment type="subcellular location">
    <subcellularLocation>
        <location evidence="1">Membrane</location>
        <topology evidence="1">Single-pass membrane protein</topology>
    </subcellularLocation>
</comment>
<evidence type="ECO:0000256" key="1">
    <source>
        <dbReference type="ARBA" id="ARBA00004167"/>
    </source>
</evidence>
<dbReference type="InterPro" id="IPR012902">
    <property type="entry name" value="N_methyl_site"/>
</dbReference>
<evidence type="ECO:0000256" key="2">
    <source>
        <dbReference type="ARBA" id="ARBA00022481"/>
    </source>
</evidence>
<evidence type="ECO:0008006" key="9">
    <source>
        <dbReference type="Google" id="ProtNLM"/>
    </source>
</evidence>
<dbReference type="GO" id="GO:0016020">
    <property type="term" value="C:membrane"/>
    <property type="evidence" value="ECO:0007669"/>
    <property type="project" value="UniProtKB-SubCell"/>
</dbReference>
<organism evidence="7 8">
    <name type="scientific">Candidatus Shapirobacteria bacterium CG_4_8_14_3_um_filter_35_11</name>
    <dbReference type="NCBI Taxonomy" id="1974874"/>
    <lineage>
        <taxon>Bacteria</taxon>
        <taxon>Candidatus Shapironibacteriota</taxon>
    </lineage>
</organism>
<evidence type="ECO:0000256" key="4">
    <source>
        <dbReference type="ARBA" id="ARBA00022989"/>
    </source>
</evidence>
<dbReference type="Gene3D" id="3.30.700.10">
    <property type="entry name" value="Glycoprotein, Type 4 Pilin"/>
    <property type="match status" value="1"/>
</dbReference>
<evidence type="ECO:0000313" key="7">
    <source>
        <dbReference type="EMBL" id="PJC79745.1"/>
    </source>
</evidence>
<comment type="caution">
    <text evidence="7">The sequence shown here is derived from an EMBL/GenBank/DDBJ whole genome shotgun (WGS) entry which is preliminary data.</text>
</comment>
<reference evidence="8" key="1">
    <citation type="submission" date="2017-09" db="EMBL/GenBank/DDBJ databases">
        <title>Depth-based differentiation of microbial function through sediment-hosted aquifers and enrichment of novel symbionts in the deep terrestrial subsurface.</title>
        <authorList>
            <person name="Probst A.J."/>
            <person name="Ladd B."/>
            <person name="Jarett J.K."/>
            <person name="Geller-Mcgrath D.E."/>
            <person name="Sieber C.M.K."/>
            <person name="Emerson J.B."/>
            <person name="Anantharaman K."/>
            <person name="Thomas B.C."/>
            <person name="Malmstrom R."/>
            <person name="Stieglmeier M."/>
            <person name="Klingl A."/>
            <person name="Woyke T."/>
            <person name="Ryan C.M."/>
            <person name="Banfield J.F."/>
        </authorList>
    </citation>
    <scope>NUCLEOTIDE SEQUENCE [LARGE SCALE GENOMIC DNA]</scope>
</reference>
<keyword evidence="4 6" id="KW-1133">Transmembrane helix</keyword>
<proteinExistence type="predicted"/>